<comment type="caution">
    <text evidence="2">The sequence shown here is derived from an EMBL/GenBank/DDBJ whole genome shotgun (WGS) entry which is preliminary data.</text>
</comment>
<accession>A0ABN3ELL5</accession>
<dbReference type="Gene3D" id="3.30.420.40">
    <property type="match status" value="2"/>
</dbReference>
<gene>
    <name evidence="2" type="ORF">GCM10010430_53560</name>
</gene>
<evidence type="ECO:0000313" key="2">
    <source>
        <dbReference type="EMBL" id="GAA2262463.1"/>
    </source>
</evidence>
<dbReference type="EMBL" id="BAAATR010000028">
    <property type="protein sequence ID" value="GAA2262463.1"/>
    <property type="molecule type" value="Genomic_DNA"/>
</dbReference>
<dbReference type="InterPro" id="IPR002731">
    <property type="entry name" value="ATPase_BadF"/>
</dbReference>
<organism evidence="2 3">
    <name type="scientific">Kitasatospora cystarginea</name>
    <dbReference type="NCBI Taxonomy" id="58350"/>
    <lineage>
        <taxon>Bacteria</taxon>
        <taxon>Bacillati</taxon>
        <taxon>Actinomycetota</taxon>
        <taxon>Actinomycetes</taxon>
        <taxon>Kitasatosporales</taxon>
        <taxon>Streptomycetaceae</taxon>
        <taxon>Kitasatospora</taxon>
    </lineage>
</organism>
<evidence type="ECO:0000313" key="3">
    <source>
        <dbReference type="Proteomes" id="UP001500305"/>
    </source>
</evidence>
<keyword evidence="3" id="KW-1185">Reference proteome</keyword>
<feature type="domain" description="ATPase BadF/BadG/BcrA/BcrD type" evidence="1">
    <location>
        <begin position="12"/>
        <end position="289"/>
    </location>
</feature>
<dbReference type="PANTHER" id="PTHR43190">
    <property type="entry name" value="N-ACETYL-D-GLUCOSAMINE KINASE"/>
    <property type="match status" value="1"/>
</dbReference>
<dbReference type="PANTHER" id="PTHR43190:SF3">
    <property type="entry name" value="N-ACETYL-D-GLUCOSAMINE KINASE"/>
    <property type="match status" value="1"/>
</dbReference>
<proteinExistence type="predicted"/>
<dbReference type="InterPro" id="IPR043129">
    <property type="entry name" value="ATPase_NBD"/>
</dbReference>
<protein>
    <submittedName>
        <fullName evidence="2">BadF/BadG/BcrA/BcrD ATPase family protein</fullName>
    </submittedName>
</protein>
<reference evidence="2 3" key="1">
    <citation type="journal article" date="2019" name="Int. J. Syst. Evol. Microbiol.">
        <title>The Global Catalogue of Microorganisms (GCM) 10K type strain sequencing project: providing services to taxonomists for standard genome sequencing and annotation.</title>
        <authorList>
            <consortium name="The Broad Institute Genomics Platform"/>
            <consortium name="The Broad Institute Genome Sequencing Center for Infectious Disease"/>
            <person name="Wu L."/>
            <person name="Ma J."/>
        </authorList>
    </citation>
    <scope>NUCLEOTIDE SEQUENCE [LARGE SCALE GENOMIC DNA]</scope>
    <source>
        <strain evidence="2 3">JCM 7356</strain>
    </source>
</reference>
<dbReference type="Proteomes" id="UP001500305">
    <property type="component" value="Unassembled WGS sequence"/>
</dbReference>
<evidence type="ECO:0000259" key="1">
    <source>
        <dbReference type="Pfam" id="PF01869"/>
    </source>
</evidence>
<name>A0ABN3ELL5_9ACTN</name>
<sequence>MNTPFAPEDLVLGLDVGGTTTRVVVAETSGRVVGTARGGGGNPVSHGAAEAARSIADALGSALSGVDPARVAAGVLGLAGGLVTAGGLAEVWSRVGLTVEPRPATDVELAFAAGTRHPAGSVLISGTGAVAGECRDFAPVRLADGHGWLLGDRGSGYWLGHSAVRLALGRIDRREELTGLPGAVVEALLGGTEAADPRSALIGAVHAEPPVRLARLAPLVLRAAEAGEPAARGLVSEAADHLLATLGTVRPPGTDGPVVLAGGVISVGSPLAAVVRERIAERWPEAEISHAGNAAGAAAWLAARSLGAPGLDRLHRTFVGEVVMSRPGPGA</sequence>
<dbReference type="Pfam" id="PF01869">
    <property type="entry name" value="BcrAD_BadFG"/>
    <property type="match status" value="1"/>
</dbReference>
<dbReference type="SUPFAM" id="SSF53067">
    <property type="entry name" value="Actin-like ATPase domain"/>
    <property type="match status" value="2"/>
</dbReference>
<dbReference type="InterPro" id="IPR052519">
    <property type="entry name" value="Euk-type_GlcNAc_Kinase"/>
</dbReference>
<dbReference type="RefSeq" id="WP_344639065.1">
    <property type="nucleotide sequence ID" value="NZ_BAAATR010000028.1"/>
</dbReference>
<dbReference type="CDD" id="cd24007">
    <property type="entry name" value="ASKHA_NBD_eukNAGK-like"/>
    <property type="match status" value="1"/>
</dbReference>